<evidence type="ECO:0000313" key="4">
    <source>
        <dbReference type="Proteomes" id="UP000231293"/>
    </source>
</evidence>
<proteinExistence type="predicted"/>
<evidence type="ECO:0000313" key="3">
    <source>
        <dbReference type="Proteomes" id="UP000230463"/>
    </source>
</evidence>
<comment type="caution">
    <text evidence="1">The sequence shown here is derived from an EMBL/GenBank/DDBJ whole genome shotgun (WGS) entry which is preliminary data.</text>
</comment>
<organism evidence="1 4">
    <name type="scientific">Snodgrassella alvi</name>
    <dbReference type="NCBI Taxonomy" id="1196083"/>
    <lineage>
        <taxon>Bacteria</taxon>
        <taxon>Pseudomonadati</taxon>
        <taxon>Pseudomonadota</taxon>
        <taxon>Betaproteobacteria</taxon>
        <taxon>Neisseriales</taxon>
        <taxon>Neisseriaceae</taxon>
        <taxon>Snodgrassella</taxon>
    </lineage>
</organism>
<dbReference type="EMBL" id="MEIU01000039">
    <property type="protein sequence ID" value="PIT61039.1"/>
    <property type="molecule type" value="Genomic_DNA"/>
</dbReference>
<dbReference type="RefSeq" id="WP_100114215.1">
    <property type="nucleotide sequence ID" value="NZ_MEIU01000039.1"/>
</dbReference>
<gene>
    <name evidence="1" type="ORF">BGI32_09940</name>
    <name evidence="2" type="ORF">BHC57_02810</name>
</gene>
<dbReference type="Proteomes" id="UP000231293">
    <property type="component" value="Unassembled WGS sequence"/>
</dbReference>
<dbReference type="EMBL" id="MDVB01000118">
    <property type="protein sequence ID" value="PIT12287.1"/>
    <property type="molecule type" value="Genomic_DNA"/>
</dbReference>
<dbReference type="Proteomes" id="UP000230463">
    <property type="component" value="Unassembled WGS sequence"/>
</dbReference>
<evidence type="ECO:0000313" key="1">
    <source>
        <dbReference type="EMBL" id="PIT12287.1"/>
    </source>
</evidence>
<dbReference type="OrthoDB" id="8615274at2"/>
<evidence type="ECO:0000313" key="2">
    <source>
        <dbReference type="EMBL" id="PIT61039.1"/>
    </source>
</evidence>
<protein>
    <recommendedName>
        <fullName evidence="5">Transposase</fullName>
    </recommendedName>
</protein>
<evidence type="ECO:0008006" key="5">
    <source>
        <dbReference type="Google" id="ProtNLM"/>
    </source>
</evidence>
<accession>A0A2N9WQZ8</accession>
<reference evidence="3 4" key="1">
    <citation type="journal article" date="2017" name="MBio">
        <title>Type VI secretion-mediated competition in the bee gut microbiome.</title>
        <authorList>
            <person name="Steele M.I."/>
            <person name="Kwong W.K."/>
            <person name="Powell J.E."/>
            <person name="Whiteley M."/>
            <person name="Moran N.A."/>
        </authorList>
    </citation>
    <scope>NUCLEOTIDE SEQUENCE [LARGE SCALE GENOMIC DNA]</scope>
    <source>
        <strain evidence="1 4">App2-2</strain>
        <strain evidence="2 3">HK3</strain>
    </source>
</reference>
<sequence>MPTKVRKTWVQALQKNNSVTITMSYGIVGLSRCAYYYQPKLQDDSMIISVLNAITDRHLR</sequence>
<dbReference type="AlphaFoldDB" id="A0A2N9WQZ8"/>
<name>A0A2N9WQZ8_9NEIS</name>